<organism evidence="1">
    <name type="scientific">uncultured Microcoleus sp</name>
    <dbReference type="NCBI Taxonomy" id="259945"/>
    <lineage>
        <taxon>Bacteria</taxon>
        <taxon>Bacillati</taxon>
        <taxon>Cyanobacteriota</taxon>
        <taxon>Cyanophyceae</taxon>
        <taxon>Oscillatoriophycideae</taxon>
        <taxon>Oscillatoriales</taxon>
        <taxon>Microcoleaceae</taxon>
        <taxon>Microcoleus</taxon>
        <taxon>environmental samples</taxon>
    </lineage>
</organism>
<name>A0A6J4N0Y9_9CYAN</name>
<reference evidence="1" key="1">
    <citation type="submission" date="2020-02" db="EMBL/GenBank/DDBJ databases">
        <authorList>
            <person name="Meier V. D."/>
        </authorList>
    </citation>
    <scope>NUCLEOTIDE SEQUENCE</scope>
    <source>
        <strain evidence="1">AVDCRST_MAG84</strain>
    </source>
</reference>
<protein>
    <submittedName>
        <fullName evidence="1">Cyclopropane-fatty-acyl-phospholipid synthase</fullName>
        <ecNumber evidence="1">2.1.1.79</ecNumber>
    </submittedName>
</protein>
<proteinExistence type="predicted"/>
<keyword evidence="1" id="KW-0808">Transferase</keyword>
<dbReference type="EC" id="2.1.1.79" evidence="1"/>
<dbReference type="EMBL" id="CADCTZ010000959">
    <property type="protein sequence ID" value="CAA9373263.1"/>
    <property type="molecule type" value="Genomic_DNA"/>
</dbReference>
<dbReference type="AlphaFoldDB" id="A0A6J4N0Y9"/>
<gene>
    <name evidence="1" type="ORF">AVDCRST_MAG84-4499</name>
</gene>
<keyword evidence="1" id="KW-0489">Methyltransferase</keyword>
<dbReference type="GO" id="GO:0008825">
    <property type="term" value="F:cyclopropane-fatty-acyl-phospholipid synthase activity"/>
    <property type="evidence" value="ECO:0007669"/>
    <property type="project" value="UniProtKB-EC"/>
</dbReference>
<sequence length="75" mass="8498">MAVAESYINGLEVPDSVLRSLFDTCMPVFFKHFPSLLAPYEWVLTILRTVFGTILQALQGKEHKKVELNVSQGWS</sequence>
<evidence type="ECO:0000313" key="1">
    <source>
        <dbReference type="EMBL" id="CAA9373263.1"/>
    </source>
</evidence>
<dbReference type="GO" id="GO:0032259">
    <property type="term" value="P:methylation"/>
    <property type="evidence" value="ECO:0007669"/>
    <property type="project" value="UniProtKB-KW"/>
</dbReference>
<accession>A0A6J4N0Y9</accession>